<reference evidence="1" key="1">
    <citation type="journal article" date="2019" name="MBio">
        <title>Virus Genomes from Deep Sea Sediments Expand the Ocean Megavirome and Support Independent Origins of Viral Gigantism.</title>
        <authorList>
            <person name="Backstrom D."/>
            <person name="Yutin N."/>
            <person name="Jorgensen S.L."/>
            <person name="Dharamshi J."/>
            <person name="Homa F."/>
            <person name="Zaremba-Niedwiedzka K."/>
            <person name="Spang A."/>
            <person name="Wolf Y.I."/>
            <person name="Koonin E.V."/>
            <person name="Ettema T.J."/>
        </authorList>
    </citation>
    <scope>NUCLEOTIDE SEQUENCE</scope>
</reference>
<protein>
    <submittedName>
        <fullName evidence="1">Uncharacterized protein</fullName>
    </submittedName>
</protein>
<sequence length="475" mass="56636">MLNLTKKICQGTKANGEKCSYKSSIEEYCKIHYKQDLCSQCKKYKSTSDLCFRCFGNVQNVEIENFEIVKVENMFDFSNIPLEIFRHIISFMSNNAKELILSCKLFYNKLYFYHIDISNVTYISDNILSLIEADLNRDNSFLLRTRSLYIYRINENICNILTNYKFFKLYHISGNLNKNDILENFPNLKSTDIFSNKAIDYSVCKNIEHIYGMNTEDNITGLNLKYIQLDDYNNTFDYSIYNKEFSNLKIFKGYSVLSEQLYLNLIQLEMSSLCISISYFPNLRKLKLHYFTNEQLQYFDYDDSKLEDLILSKSECRKKSKYKLKIFLPNLKRLTLENILFTIMQDSEYPKISDINYKLEYLRIINSNCKEYGTMVTFLNYKNLKEVSIKNPTMRDIYTFRYSNIIFNKLSFSNINKSFMESYSNSHHSGCLVKMRKTNIYNSLTISYFYNKSYKFEELFHKEFVLYCNHDCDIF</sequence>
<evidence type="ECO:0000313" key="1">
    <source>
        <dbReference type="EMBL" id="QBK85139.1"/>
    </source>
</evidence>
<accession>A0A481YPZ9</accession>
<name>A0A481YPZ9_9VIRU</name>
<dbReference type="EMBL" id="MK500303">
    <property type="protein sequence ID" value="QBK85139.1"/>
    <property type="molecule type" value="Genomic_DNA"/>
</dbReference>
<gene>
    <name evidence="1" type="ORF">LCDPAC02_03380</name>
</gene>
<organism evidence="1">
    <name type="scientific">Pithovirus LCDPAC02</name>
    <dbReference type="NCBI Taxonomy" id="2506601"/>
    <lineage>
        <taxon>Viruses</taxon>
        <taxon>Pithoviruses</taxon>
    </lineage>
</organism>
<proteinExistence type="predicted"/>